<dbReference type="CDD" id="cd01131">
    <property type="entry name" value="PilT"/>
    <property type="match status" value="1"/>
</dbReference>
<dbReference type="NCBIfam" id="TIGR01420">
    <property type="entry name" value="pilT_fam"/>
    <property type="match status" value="1"/>
</dbReference>
<dbReference type="SMART" id="SM00382">
    <property type="entry name" value="AAA"/>
    <property type="match status" value="1"/>
</dbReference>
<comment type="similarity">
    <text evidence="1">Belongs to the GSP E family.</text>
</comment>
<dbReference type="PANTHER" id="PTHR30486">
    <property type="entry name" value="TWITCHING MOTILITY PROTEIN PILT"/>
    <property type="match status" value="1"/>
</dbReference>
<comment type="caution">
    <text evidence="3">The sequence shown here is derived from an EMBL/GenBank/DDBJ whole genome shotgun (WGS) entry which is preliminary data.</text>
</comment>
<dbReference type="EMBL" id="JAEPDI010000005">
    <property type="protein sequence ID" value="MCG7939358.1"/>
    <property type="molecule type" value="Genomic_DNA"/>
</dbReference>
<dbReference type="PANTHER" id="PTHR30486:SF12">
    <property type="entry name" value="TYPE IV PILUS ATPASE PILU"/>
    <property type="match status" value="1"/>
</dbReference>
<proteinExistence type="inferred from homology"/>
<dbReference type="InterPro" id="IPR050921">
    <property type="entry name" value="T4SS_GSP_E_ATPase"/>
</dbReference>
<evidence type="ECO:0000256" key="1">
    <source>
        <dbReference type="ARBA" id="ARBA00006611"/>
    </source>
</evidence>
<dbReference type="Gene3D" id="3.30.450.90">
    <property type="match status" value="1"/>
</dbReference>
<organism evidence="3 4">
    <name type="scientific">Candidatus Thiodiazotropha lotti</name>
    <dbReference type="NCBI Taxonomy" id="2792787"/>
    <lineage>
        <taxon>Bacteria</taxon>
        <taxon>Pseudomonadati</taxon>
        <taxon>Pseudomonadota</taxon>
        <taxon>Gammaproteobacteria</taxon>
        <taxon>Chromatiales</taxon>
        <taxon>Sedimenticolaceae</taxon>
        <taxon>Candidatus Thiodiazotropha</taxon>
    </lineage>
</organism>
<name>A0A9E4K5C8_9GAMM</name>
<dbReference type="InterPro" id="IPR006321">
    <property type="entry name" value="PilT/PilU"/>
</dbReference>
<feature type="domain" description="AAA+ ATPase" evidence="2">
    <location>
        <begin position="122"/>
        <end position="247"/>
    </location>
</feature>
<evidence type="ECO:0000313" key="3">
    <source>
        <dbReference type="EMBL" id="MCG7939358.1"/>
    </source>
</evidence>
<dbReference type="InterPro" id="IPR027417">
    <property type="entry name" value="P-loop_NTPase"/>
</dbReference>
<evidence type="ECO:0000313" key="4">
    <source>
        <dbReference type="Proteomes" id="UP000886687"/>
    </source>
</evidence>
<dbReference type="SUPFAM" id="SSF52540">
    <property type="entry name" value="P-loop containing nucleoside triphosphate hydrolases"/>
    <property type="match status" value="1"/>
</dbReference>
<dbReference type="InterPro" id="IPR003593">
    <property type="entry name" value="AAA+_ATPase"/>
</dbReference>
<dbReference type="Pfam" id="PF00437">
    <property type="entry name" value="T2SSE"/>
    <property type="match status" value="1"/>
</dbReference>
<protein>
    <submittedName>
        <fullName evidence="3">PilT/PilU family type 4a pilus ATPase</fullName>
    </submittedName>
</protein>
<sequence length="374" mass="41493">MELNTLLAMMVKNKASDLFITAGREPSIKVDGKIHPVNKTALTAQQTKALTYSIMTDAQQKEFDETHECNFAISAKKIGRFRVSAFVQRDAVGMVLRRIETNIPSLESLYLPSILQDLSMAKRGLVIFVGATGTGKSTSLAAMIGYRNMRGDGHIISIEDPIEFMHDHNQCIITQREVGIDTESYQVALKNTLRQAPDVILIGEIRTRETMEHAVAFAETGHLCLSTLHANNANQALDRVIHFFPEDHRDQIFMDLSLNLKAIVAQQLIPKADGSGRRAAIEVLLNTPLAAELIRKGEIHKLKELMKRSNEHGMITFDQHLYRLYEEGVISYENALAHADSANDVRLMIKLGASQTSDSLVDGLDGITLMDGKA</sequence>
<dbReference type="Proteomes" id="UP000886687">
    <property type="component" value="Unassembled WGS sequence"/>
</dbReference>
<accession>A0A9E4K5C8</accession>
<evidence type="ECO:0000259" key="2">
    <source>
        <dbReference type="SMART" id="SM00382"/>
    </source>
</evidence>
<dbReference type="GO" id="GO:0016887">
    <property type="term" value="F:ATP hydrolysis activity"/>
    <property type="evidence" value="ECO:0007669"/>
    <property type="project" value="InterPro"/>
</dbReference>
<dbReference type="FunFam" id="3.40.50.300:FF:001116">
    <property type="entry name" value="Type IV pili twitching motility protein PilT"/>
    <property type="match status" value="1"/>
</dbReference>
<dbReference type="InterPro" id="IPR001482">
    <property type="entry name" value="T2SS/T4SS_dom"/>
</dbReference>
<reference evidence="3" key="1">
    <citation type="journal article" date="2021" name="Proc. Natl. Acad. Sci. U.S.A.">
        <title>Global biogeography of chemosynthetic symbionts reveals both localized and globally distributed symbiont groups. .</title>
        <authorList>
            <person name="Osvatic J.T."/>
            <person name="Wilkins L.G.E."/>
            <person name="Leibrecht L."/>
            <person name="Leray M."/>
            <person name="Zauner S."/>
            <person name="Polzin J."/>
            <person name="Camacho Y."/>
            <person name="Gros O."/>
            <person name="van Gils J.A."/>
            <person name="Eisen J.A."/>
            <person name="Petersen J.M."/>
            <person name="Yuen B."/>
        </authorList>
    </citation>
    <scope>NUCLEOTIDE SEQUENCE</scope>
    <source>
        <strain evidence="3">MAGL173</strain>
    </source>
</reference>
<gene>
    <name evidence="3" type="ORF">JAZ04_10960</name>
</gene>
<dbReference type="AlphaFoldDB" id="A0A9E4K5C8"/>
<dbReference type="GO" id="GO:0005524">
    <property type="term" value="F:ATP binding"/>
    <property type="evidence" value="ECO:0007669"/>
    <property type="project" value="InterPro"/>
</dbReference>
<dbReference type="Gene3D" id="3.40.50.300">
    <property type="entry name" value="P-loop containing nucleotide triphosphate hydrolases"/>
    <property type="match status" value="1"/>
</dbReference>